<evidence type="ECO:0000256" key="6">
    <source>
        <dbReference type="ARBA" id="ARBA00022916"/>
    </source>
</evidence>
<organism evidence="10 11">
    <name type="scientific">Chimaeribacter californicus</name>
    <dbReference type="NCBI Taxonomy" id="2060067"/>
    <lineage>
        <taxon>Bacteria</taxon>
        <taxon>Pseudomonadati</taxon>
        <taxon>Pseudomonadota</taxon>
        <taxon>Gammaproteobacteria</taxon>
        <taxon>Enterobacterales</taxon>
        <taxon>Yersiniaceae</taxon>
        <taxon>Chimaeribacter</taxon>
    </lineage>
</organism>
<dbReference type="PANTHER" id="PTHR12558">
    <property type="entry name" value="CELL DIVISION CYCLE 16,23,27"/>
    <property type="match status" value="1"/>
</dbReference>
<name>A0A2N5EGU8_9GAMM</name>
<dbReference type="PANTHER" id="PTHR12558:SF13">
    <property type="entry name" value="CELL DIVISION CYCLE PROTEIN 27 HOMOLOG"/>
    <property type="match status" value="1"/>
</dbReference>
<dbReference type="EMBL" id="PJZF01000001">
    <property type="protein sequence ID" value="PLR41784.1"/>
    <property type="molecule type" value="Genomic_DNA"/>
</dbReference>
<dbReference type="PROSITE" id="PS50005">
    <property type="entry name" value="TPR"/>
    <property type="match status" value="2"/>
</dbReference>
<dbReference type="GO" id="GO:0019867">
    <property type="term" value="C:outer membrane"/>
    <property type="evidence" value="ECO:0007669"/>
    <property type="project" value="InterPro"/>
</dbReference>
<dbReference type="RefSeq" id="WP_101814632.1">
    <property type="nucleotide sequence ID" value="NZ_PJZF01000001.1"/>
</dbReference>
<evidence type="ECO:0000256" key="4">
    <source>
        <dbReference type="ARBA" id="ARBA00022737"/>
    </source>
</evidence>
<evidence type="ECO:0000259" key="9">
    <source>
        <dbReference type="Pfam" id="PF05420"/>
    </source>
</evidence>
<keyword evidence="5 7" id="KW-0802">TPR repeat</keyword>
<dbReference type="NCBIfam" id="NF008520">
    <property type="entry name" value="PRK11447.1"/>
    <property type="match status" value="1"/>
</dbReference>
<feature type="chain" id="PRO_5014904766" evidence="8">
    <location>
        <begin position="25"/>
        <end position="1167"/>
    </location>
</feature>
<dbReference type="GO" id="GO:0030244">
    <property type="term" value="P:cellulose biosynthetic process"/>
    <property type="evidence" value="ECO:0007669"/>
    <property type="project" value="UniProtKB-KW"/>
</dbReference>
<comment type="function">
    <text evidence="1">Required for maximal bacterial cellulose synthesis.</text>
</comment>
<dbReference type="AlphaFoldDB" id="A0A2N5EGU8"/>
<dbReference type="InterPro" id="IPR019734">
    <property type="entry name" value="TPR_rpt"/>
</dbReference>
<dbReference type="InterPro" id="IPR011990">
    <property type="entry name" value="TPR-like_helical_dom_sf"/>
</dbReference>
<comment type="pathway">
    <text evidence="2">Glycan metabolism; bacterial cellulose biosynthesis.</text>
</comment>
<dbReference type="UniPathway" id="UPA00694"/>
<evidence type="ECO:0000313" key="10">
    <source>
        <dbReference type="EMBL" id="PLR41784.1"/>
    </source>
</evidence>
<gene>
    <name evidence="10" type="ORF">CYR55_02880</name>
</gene>
<dbReference type="Pfam" id="PF05420">
    <property type="entry name" value="BCSC_C"/>
    <property type="match status" value="1"/>
</dbReference>
<comment type="caution">
    <text evidence="10">The sequence shown here is derived from an EMBL/GenBank/DDBJ whole genome shotgun (WGS) entry which is preliminary data.</text>
</comment>
<protein>
    <submittedName>
        <fullName evidence="10">Cellulose biosynthesis protein BcsC</fullName>
    </submittedName>
</protein>
<dbReference type="InterPro" id="IPR008410">
    <property type="entry name" value="BCSC_C"/>
</dbReference>
<feature type="repeat" description="TPR" evidence="7">
    <location>
        <begin position="315"/>
        <end position="348"/>
    </location>
</feature>
<keyword evidence="4" id="KW-0677">Repeat</keyword>
<evidence type="ECO:0000256" key="5">
    <source>
        <dbReference type="ARBA" id="ARBA00022803"/>
    </source>
</evidence>
<feature type="domain" description="Cellulose synthase operon C C-terminal" evidence="9">
    <location>
        <begin position="816"/>
        <end position="1145"/>
    </location>
</feature>
<evidence type="ECO:0000256" key="2">
    <source>
        <dbReference type="ARBA" id="ARBA00005186"/>
    </source>
</evidence>
<dbReference type="Gene3D" id="1.25.40.10">
    <property type="entry name" value="Tetratricopeptide repeat domain"/>
    <property type="match status" value="5"/>
</dbReference>
<proteinExistence type="predicted"/>
<feature type="repeat" description="TPR" evidence="7">
    <location>
        <begin position="397"/>
        <end position="430"/>
    </location>
</feature>
<evidence type="ECO:0000256" key="3">
    <source>
        <dbReference type="ARBA" id="ARBA00022729"/>
    </source>
</evidence>
<reference evidence="10 11" key="1">
    <citation type="submission" date="2017-12" db="EMBL/GenBank/DDBJ databases">
        <title>Characterization of six clinical isolates of Enterochimera gen. nov., a novel genus of the Yersiniaciae family and the three species Enterochimera arupensis sp. nov., Enterochimera coloradensis sp. nov, and Enterochimera californica sp. nov.</title>
        <authorList>
            <person name="Rossi A."/>
            <person name="Fisher M."/>
        </authorList>
    </citation>
    <scope>NUCLEOTIDE SEQUENCE [LARGE SCALE GENOMIC DNA]</scope>
    <source>
        <strain evidence="11">2015-Iso6</strain>
    </source>
</reference>
<evidence type="ECO:0000256" key="7">
    <source>
        <dbReference type="PROSITE-ProRule" id="PRU00339"/>
    </source>
</evidence>
<evidence type="ECO:0000256" key="8">
    <source>
        <dbReference type="SAM" id="SignalP"/>
    </source>
</evidence>
<feature type="signal peptide" evidence="8">
    <location>
        <begin position="1"/>
        <end position="24"/>
    </location>
</feature>
<evidence type="ECO:0000256" key="1">
    <source>
        <dbReference type="ARBA" id="ARBA00003476"/>
    </source>
</evidence>
<dbReference type="SMART" id="SM00028">
    <property type="entry name" value="TPR"/>
    <property type="match status" value="6"/>
</dbReference>
<dbReference type="SUPFAM" id="SSF48452">
    <property type="entry name" value="TPR-like"/>
    <property type="match status" value="3"/>
</dbReference>
<evidence type="ECO:0000313" key="11">
    <source>
        <dbReference type="Proteomes" id="UP000234240"/>
    </source>
</evidence>
<dbReference type="Proteomes" id="UP000234240">
    <property type="component" value="Unassembled WGS sequence"/>
</dbReference>
<accession>A0A2N5EGU8</accession>
<keyword evidence="6" id="KW-0135">Cellulose biosynthesis</keyword>
<dbReference type="OrthoDB" id="174989at2"/>
<sequence>MPTSFLRTYLPLALGLTLMPLAEAVEQAVAPSAPRAVSPETWLLEQVRLGEATYQDALVQQSLHRLELMSPNNPQVLAARLRLALRQGNVPQAQQQLTKLQQIAPDAVITRQSATLVALTQPAGRQQLQQARLLATAGRLAEARAAYDAAFNGPPPGTDLAVEYWRLVARLPQQAPVAIRELQALDQQVPGNSQLRLALAQLLFSQDREAEGYAMLQKAAQDAAGRDAAGEMWLTRVKQLTVTPQSLAALDRYLTVFDSGPPAEAGRQERARQQAMLADPNYQARLRGLAQIESGGGKEAIAPLEQALRAAPNDPALLGALGMAYARSGDRARAITLFEQAQKVDTDGFEGDKWVSLITSNRYWLLIEQGDKALQAKEFAGAERAYQQAVPLEKDDPYATLGLGDVALARNDPAAAERYYQQAQRIDPTNEGAVRGLTNVYLQQSPEKALAFINGLSAAQRKPLAGTLNRLQGDVLSARADQFSRQQQWREAADAYGEARRYAPDDAWLAYRQAGALRQIGQGAEADRLFRDFMATHPPGEQQNYAYALYLSGQDQDAQALATLNRLPRPQWSQNMKELEQRLQQQQTLDRALALRAAGNRAEATALLRSQPRQTGIDLTLADWALEDADYAAARQGYQAVLTADPANLDAQLGLTDVAVAQGDNVTARNQLQQLESRPATTLTLNQQRRMATAWQAVGDPQRAARILTTLKPAARQAQPGLTPALIFRDIARIEQQQGQYALAREDYGLAMVAGGITPAVPQDNDSYTRLTRNQPSDDWLKRGIRADAADAYRQQDVTITVDHDNSTSSGTPGYSDLSANTTMAQADMPLYGGHAFLRSDYVHIDAGTFGTTNGSYSEDFGTCSSVACTSDKSQTASGASIAAGWRNDRWNADIGTTPLGFEVVDWVGGLSYSGDWRQIGWTATASRRPISSSLLAFAGSKDPNTGTSWGGVRATGVSLSGSYDQGGAHGVWSDLSVHQITGKNVEDNQRERLMAGYYYKVINEDNRRATIGLNSMLWHYQKDLSGYSLGQGGYYSPQQYFSLAVPVNYRQRTDNWSWQLGGSVSWSRSKTESQRRYPLGGLIPTAYTNRDDVSESSSSTGIGYTLQAQLERRLTSHWTLGAGVDIQQAEDYTPSHFQIYIRYSAGGWQGDLDIPPQPLTPYADFK</sequence>
<dbReference type="Pfam" id="PF13432">
    <property type="entry name" value="TPR_16"/>
    <property type="match status" value="2"/>
</dbReference>
<keyword evidence="11" id="KW-1185">Reference proteome</keyword>
<keyword evidence="3 8" id="KW-0732">Signal</keyword>